<feature type="signal peptide" evidence="1">
    <location>
        <begin position="1"/>
        <end position="19"/>
    </location>
</feature>
<dbReference type="Gene3D" id="3.10.100.10">
    <property type="entry name" value="Mannose-Binding Protein A, subunit A"/>
    <property type="match status" value="1"/>
</dbReference>
<comment type="caution">
    <text evidence="2">The sequence shown here is derived from an EMBL/GenBank/DDBJ whole genome shotgun (WGS) entry which is preliminary data.</text>
</comment>
<proteinExistence type="predicted"/>
<accession>A0A8S1DAN7</accession>
<feature type="chain" id="PRO_5035791243" description="C-type lectin domain-containing protein" evidence="1">
    <location>
        <begin position="20"/>
        <end position="185"/>
    </location>
</feature>
<keyword evidence="3" id="KW-1185">Reference proteome</keyword>
<keyword evidence="1" id="KW-0732">Signal</keyword>
<evidence type="ECO:0000313" key="2">
    <source>
        <dbReference type="EMBL" id="CAB3379458.1"/>
    </source>
</evidence>
<dbReference type="InterPro" id="IPR016186">
    <property type="entry name" value="C-type_lectin-like/link_sf"/>
</dbReference>
<dbReference type="EMBL" id="CADEPI010000186">
    <property type="protein sequence ID" value="CAB3379458.1"/>
    <property type="molecule type" value="Genomic_DNA"/>
</dbReference>
<dbReference type="CDD" id="cd00037">
    <property type="entry name" value="CLECT"/>
    <property type="match status" value="1"/>
</dbReference>
<evidence type="ECO:0008006" key="4">
    <source>
        <dbReference type="Google" id="ProtNLM"/>
    </source>
</evidence>
<name>A0A8S1DAN7_9INSE</name>
<organism evidence="2 3">
    <name type="scientific">Cloeon dipterum</name>
    <dbReference type="NCBI Taxonomy" id="197152"/>
    <lineage>
        <taxon>Eukaryota</taxon>
        <taxon>Metazoa</taxon>
        <taxon>Ecdysozoa</taxon>
        <taxon>Arthropoda</taxon>
        <taxon>Hexapoda</taxon>
        <taxon>Insecta</taxon>
        <taxon>Pterygota</taxon>
        <taxon>Palaeoptera</taxon>
        <taxon>Ephemeroptera</taxon>
        <taxon>Pisciforma</taxon>
        <taxon>Baetidae</taxon>
        <taxon>Cloeon</taxon>
    </lineage>
</organism>
<dbReference type="InterPro" id="IPR016187">
    <property type="entry name" value="CTDL_fold"/>
</dbReference>
<reference evidence="2 3" key="1">
    <citation type="submission" date="2020-04" db="EMBL/GenBank/DDBJ databases">
        <authorList>
            <person name="Alioto T."/>
            <person name="Alioto T."/>
            <person name="Gomez Garrido J."/>
        </authorList>
    </citation>
    <scope>NUCLEOTIDE SEQUENCE [LARGE SCALE GENOMIC DNA]</scope>
</reference>
<dbReference type="AlphaFoldDB" id="A0A8S1DAN7"/>
<protein>
    <recommendedName>
        <fullName evidence="4">C-type lectin domain-containing protein</fullName>
    </recommendedName>
</protein>
<sequence length="185" mass="20474">MQNLIKAVVLVALVGVLSASGSKPKSKSSGFCASAVSFRAYAKQEIDYCNEKLAFQKELLQEQAAVCEQTIGNLSKAVTEQTLNCNSALVNLKESSSLMADYCRRELAKYNSPKRPELVSIKESDVINSPTSIYYISKPNEQKTWYMANAFCKINGMELASVETKEENDFLTLKFGTICIFVPRA</sequence>
<dbReference type="SUPFAM" id="SSF56436">
    <property type="entry name" value="C-type lectin-like"/>
    <property type="match status" value="1"/>
</dbReference>
<evidence type="ECO:0000313" key="3">
    <source>
        <dbReference type="Proteomes" id="UP000494165"/>
    </source>
</evidence>
<dbReference type="OrthoDB" id="10255512at2759"/>
<gene>
    <name evidence="2" type="ORF">CLODIP_2_CD04741</name>
</gene>
<dbReference type="Proteomes" id="UP000494165">
    <property type="component" value="Unassembled WGS sequence"/>
</dbReference>
<evidence type="ECO:0000256" key="1">
    <source>
        <dbReference type="SAM" id="SignalP"/>
    </source>
</evidence>